<protein>
    <recommendedName>
        <fullName evidence="3">Type cbb3 cytochrome oxidase biogenesis protein CcoS</fullName>
    </recommendedName>
</protein>
<dbReference type="OrthoDB" id="9802763at2"/>
<dbReference type="AlphaFoldDB" id="G4QAT0"/>
<evidence type="ECO:0000313" key="2">
    <source>
        <dbReference type="Proteomes" id="UP000009284"/>
    </source>
</evidence>
<keyword evidence="2" id="KW-1185">Reference proteome</keyword>
<proteinExistence type="predicted"/>
<dbReference type="Pfam" id="PF03597">
    <property type="entry name" value="FixS"/>
    <property type="match status" value="1"/>
</dbReference>
<gene>
    <name evidence="1" type="ordered locus">TASI_0616</name>
</gene>
<evidence type="ECO:0008006" key="3">
    <source>
        <dbReference type="Google" id="ProtNLM"/>
    </source>
</evidence>
<dbReference type="EMBL" id="CP003059">
    <property type="protein sequence ID" value="AEP36390.1"/>
    <property type="molecule type" value="Genomic_DNA"/>
</dbReference>
<dbReference type="Proteomes" id="UP000009284">
    <property type="component" value="Chromosome"/>
</dbReference>
<dbReference type="KEGG" id="tas:TASI_0616"/>
<name>G4QAT0_TAYAM</name>
<evidence type="ECO:0000313" key="1">
    <source>
        <dbReference type="EMBL" id="AEP36390.1"/>
    </source>
</evidence>
<dbReference type="NCBIfam" id="TIGR00847">
    <property type="entry name" value="ccoS"/>
    <property type="match status" value="1"/>
</dbReference>
<dbReference type="HOGENOM" id="CLU_176840_4_2_4"/>
<organism evidence="1 2">
    <name type="scientific">Taylorella asinigenitalis (strain MCE3)</name>
    <dbReference type="NCBI Taxonomy" id="1008459"/>
    <lineage>
        <taxon>Bacteria</taxon>
        <taxon>Pseudomonadati</taxon>
        <taxon>Pseudomonadota</taxon>
        <taxon>Betaproteobacteria</taxon>
        <taxon>Burkholderiales</taxon>
        <taxon>Alcaligenaceae</taxon>
        <taxon>Taylorella</taxon>
    </lineage>
</organism>
<dbReference type="InterPro" id="IPR004714">
    <property type="entry name" value="Cyt_oxidase_maturation_cbb3"/>
</dbReference>
<sequence>MFALFILLALSFFFVVIVGLFLYWATSSGQFDDVQKHSTSILEDDDTQNLDVSQSLDE</sequence>
<dbReference type="eggNOG" id="COG3197">
    <property type="taxonomic scope" value="Bacteria"/>
</dbReference>
<reference evidence="1 2" key="2">
    <citation type="journal article" date="2012" name="PLoS ONE">
        <title>Genomic characterization of the taylorella genus.</title>
        <authorList>
            <person name="Hebert L."/>
            <person name="Moumen B."/>
            <person name="Pons N."/>
            <person name="Duquesne F."/>
            <person name="Breuil M.F."/>
            <person name="Goux D."/>
            <person name="Batto J.M."/>
            <person name="Laugier C."/>
            <person name="Renault P."/>
            <person name="Petry S."/>
        </authorList>
    </citation>
    <scope>NUCLEOTIDE SEQUENCE [LARGE SCALE GENOMIC DNA]</scope>
    <source>
        <strain evidence="1 2">MCE3</strain>
    </source>
</reference>
<accession>G4QAT0</accession>
<dbReference type="STRING" id="1008459.TASI_0616"/>
<reference key="1">
    <citation type="submission" date="2011-09" db="EMBL/GenBank/DDBJ databases">
        <title>Genomic characterization of the Taylorella genus.</title>
        <authorList>
            <person name="Hebert L."/>
            <person name="Moumen B."/>
            <person name="Pons N."/>
            <person name="Duquesne F."/>
            <person name="Breuil M.-F."/>
            <person name="Goux D."/>
            <person name="Batto J.-M."/>
            <person name="Renault P."/>
            <person name="Laugier C."/>
            <person name="Petry S."/>
        </authorList>
    </citation>
    <scope>NUCLEOTIDE SEQUENCE</scope>
    <source>
        <strain>MCE3</strain>
    </source>
</reference>